<accession>A0A087BHB1</accession>
<evidence type="ECO:0000313" key="1">
    <source>
        <dbReference type="EMBL" id="KFI70411.1"/>
    </source>
</evidence>
<evidence type="ECO:0000313" key="2">
    <source>
        <dbReference type="Proteomes" id="UP000029060"/>
    </source>
</evidence>
<dbReference type="RefSeq" id="WP_033523759.1">
    <property type="nucleotide sequence ID" value="NZ_JGZC01000006.1"/>
</dbReference>
<dbReference type="eggNOG" id="ENOG50322MP">
    <property type="taxonomic scope" value="Bacteria"/>
</dbReference>
<name>A0A087BHB1_9BIFI</name>
<protein>
    <submittedName>
        <fullName evidence="1">Uncharacterized protein</fullName>
    </submittedName>
</protein>
<comment type="caution">
    <text evidence="1">The sequence shown here is derived from an EMBL/GenBank/DDBJ whole genome shotgun (WGS) entry which is preliminary data.</text>
</comment>
<keyword evidence="2" id="KW-1185">Reference proteome</keyword>
<gene>
    <name evidence="1" type="ORF">BMERY_0905</name>
</gene>
<dbReference type="EMBL" id="JGZC01000006">
    <property type="protein sequence ID" value="KFI70411.1"/>
    <property type="molecule type" value="Genomic_DNA"/>
</dbReference>
<sequence length="140" mass="16159">MSGKLRKMRRSDVREWIPGEPLERVDFGNGCTGMNKSTPKEPGNAGDFKRLIWKCRAIEADGGPCLDVLPSEYWIDDVKQAGYFDVVTCTSNSGPYRFDDAWIYLSGIEKGWHLARKEHHSRHIRHFAPFSIMKTFLRRI</sequence>
<dbReference type="Proteomes" id="UP000029060">
    <property type="component" value="Unassembled WGS sequence"/>
</dbReference>
<reference evidence="1 2" key="1">
    <citation type="submission" date="2014-03" db="EMBL/GenBank/DDBJ databases">
        <title>Genomics of Bifidobacteria.</title>
        <authorList>
            <person name="Ventura M."/>
            <person name="Milani C."/>
            <person name="Lugli G.A."/>
        </authorList>
    </citation>
    <scope>NUCLEOTIDE SEQUENCE [LARGE SCALE GENOMIC DNA]</scope>
    <source>
        <strain evidence="1 2">LMG 11341</strain>
    </source>
</reference>
<organism evidence="1 2">
    <name type="scientific">Bifidobacterium merycicum</name>
    <dbReference type="NCBI Taxonomy" id="78345"/>
    <lineage>
        <taxon>Bacteria</taxon>
        <taxon>Bacillati</taxon>
        <taxon>Actinomycetota</taxon>
        <taxon>Actinomycetes</taxon>
        <taxon>Bifidobacteriales</taxon>
        <taxon>Bifidobacteriaceae</taxon>
        <taxon>Bifidobacterium</taxon>
    </lineage>
</organism>
<proteinExistence type="predicted"/>
<dbReference type="STRING" id="78345.BMERY_0905"/>
<dbReference type="AlphaFoldDB" id="A0A087BHB1"/>